<keyword evidence="3" id="KW-1185">Reference proteome</keyword>
<dbReference type="Proteomes" id="UP000035489">
    <property type="component" value="Unassembled WGS sequence"/>
</dbReference>
<protein>
    <submittedName>
        <fullName evidence="2">Uncharacterized protein</fullName>
    </submittedName>
</protein>
<dbReference type="AlphaFoldDB" id="A0A0H1RFD8"/>
<reference evidence="2 3" key="1">
    <citation type="submission" date="2015-05" db="EMBL/GenBank/DDBJ databases">
        <title>Draft genome sequence of Microvirga vignae strain BR3299, a novel nitrogen fixing bacteria isolated from Brazil semi-aired region.</title>
        <authorList>
            <person name="Zilli J.E."/>
            <person name="Passos S.R."/>
            <person name="Leite J."/>
            <person name="Baldani J.I."/>
            <person name="Xavier G.R."/>
            <person name="Rumjaneck N.G."/>
            <person name="Simoes-Araujo J.L."/>
        </authorList>
    </citation>
    <scope>NUCLEOTIDE SEQUENCE [LARGE SCALE GENOMIC DNA]</scope>
    <source>
        <strain evidence="2 3">BR3299</strain>
    </source>
</reference>
<evidence type="ECO:0000313" key="3">
    <source>
        <dbReference type="Proteomes" id="UP000035489"/>
    </source>
</evidence>
<dbReference type="PATRIC" id="fig|1225564.3.peg.1540"/>
<dbReference type="EMBL" id="LCYG01000016">
    <property type="protein sequence ID" value="KLK93918.1"/>
    <property type="molecule type" value="Genomic_DNA"/>
</dbReference>
<accession>A0A0H1RFD8</accession>
<evidence type="ECO:0000256" key="1">
    <source>
        <dbReference type="SAM" id="MobiDB-lite"/>
    </source>
</evidence>
<proteinExistence type="predicted"/>
<dbReference type="RefSeq" id="WP_047187962.1">
    <property type="nucleotide sequence ID" value="NZ_LCYG01000016.1"/>
</dbReference>
<evidence type="ECO:0000313" key="2">
    <source>
        <dbReference type="EMBL" id="KLK93918.1"/>
    </source>
</evidence>
<sequence>MTETDFSVHFHQQLDQERAGEHKNLSKPTLRRQRGPSHKEQTKHVHFPRLTMHFPTLAELHEVDLRPLAYTNRRLTKLIVQLRAAADFLEVLLALYKKYNDQ</sequence>
<comment type="caution">
    <text evidence="2">The sequence shown here is derived from an EMBL/GenBank/DDBJ whole genome shotgun (WGS) entry which is preliminary data.</text>
</comment>
<feature type="compositionally biased region" description="Basic and acidic residues" evidence="1">
    <location>
        <begin position="1"/>
        <end position="24"/>
    </location>
</feature>
<gene>
    <name evidence="2" type="ORF">AA309_05385</name>
</gene>
<name>A0A0H1RFD8_9HYPH</name>
<organism evidence="2 3">
    <name type="scientific">Microvirga vignae</name>
    <dbReference type="NCBI Taxonomy" id="1225564"/>
    <lineage>
        <taxon>Bacteria</taxon>
        <taxon>Pseudomonadati</taxon>
        <taxon>Pseudomonadota</taxon>
        <taxon>Alphaproteobacteria</taxon>
        <taxon>Hyphomicrobiales</taxon>
        <taxon>Methylobacteriaceae</taxon>
        <taxon>Microvirga</taxon>
    </lineage>
</organism>
<feature type="region of interest" description="Disordered" evidence="1">
    <location>
        <begin position="1"/>
        <end position="45"/>
    </location>
</feature>